<keyword evidence="3" id="KW-1185">Reference proteome</keyword>
<protein>
    <recommendedName>
        <fullName evidence="4">MULE transposase domain-containing protein</fullName>
    </recommendedName>
</protein>
<feature type="region of interest" description="Disordered" evidence="1">
    <location>
        <begin position="103"/>
        <end position="239"/>
    </location>
</feature>
<feature type="compositionally biased region" description="Basic and acidic residues" evidence="1">
    <location>
        <begin position="169"/>
        <end position="190"/>
    </location>
</feature>
<reference evidence="2 3" key="1">
    <citation type="journal article" date="2019" name="Genome Biol. Evol.">
        <title>Insights into the evolution of the New World diploid cottons (Gossypium, subgenus Houzingenia) based on genome sequencing.</title>
        <authorList>
            <person name="Grover C.E."/>
            <person name="Arick M.A. 2nd"/>
            <person name="Thrash A."/>
            <person name="Conover J.L."/>
            <person name="Sanders W.S."/>
            <person name="Peterson D.G."/>
            <person name="Frelichowski J.E."/>
            <person name="Scheffler J.A."/>
            <person name="Scheffler B.E."/>
            <person name="Wendel J.F."/>
        </authorList>
    </citation>
    <scope>NUCLEOTIDE SEQUENCE [LARGE SCALE GENOMIC DNA]</scope>
    <source>
        <strain evidence="2">27</strain>
        <tissue evidence="2">Leaf</tissue>
    </source>
</reference>
<dbReference type="AlphaFoldDB" id="A0A7J8R670"/>
<accession>A0A7J8R670</accession>
<gene>
    <name evidence="2" type="ORF">Godav_021019</name>
</gene>
<sequence>MSIEEEYYINLCVGGKFICDPHVRYLGGEMVSLKEDPDTLLYFELCKIVKDGSIIDMINYWVKLKEIDLYVEHEIDTVVFVDDESMLVVACLQFGGDGNEGGEGGKVVGNKCGEGEGESGEVVGSKGGESDGGGEERDRDESDSVSEDENTYLMKVMYLSDGDNDDELQEGRQKVREMEGKTSGKGKETVLDEAESESFGEKFKAGVPKEVDGEGLNDSVGKEEDGNKTEYFDSDDYGSILGSEDDDNTNICRRRSKFPTYNPNLASPHFCIGMLFKDVKSFPDEHKCCVSFRNKMVNVKVIAEHFEATIGDHLKMKPREIKRRVASKMHVNANMIKCRKAKKMIKDKLAGNFLQEFAMLWDYANELRLKNPGSTIKIAVNRVTPHSPTNFKRFYVCFEALKRGWKEGCRPVLGLDGCFLKGPFKCKLLAVVGRDGNNQMYLVAWAIVERECIDYWE</sequence>
<evidence type="ECO:0000313" key="3">
    <source>
        <dbReference type="Proteomes" id="UP000593561"/>
    </source>
</evidence>
<name>A0A7J8R670_GOSDV</name>
<feature type="compositionally biased region" description="Basic and acidic residues" evidence="1">
    <location>
        <begin position="220"/>
        <end position="231"/>
    </location>
</feature>
<organism evidence="2 3">
    <name type="scientific">Gossypium davidsonii</name>
    <name type="common">Davidson's cotton</name>
    <name type="synonym">Gossypium klotzschianum subsp. davidsonii</name>
    <dbReference type="NCBI Taxonomy" id="34287"/>
    <lineage>
        <taxon>Eukaryota</taxon>
        <taxon>Viridiplantae</taxon>
        <taxon>Streptophyta</taxon>
        <taxon>Embryophyta</taxon>
        <taxon>Tracheophyta</taxon>
        <taxon>Spermatophyta</taxon>
        <taxon>Magnoliopsida</taxon>
        <taxon>eudicotyledons</taxon>
        <taxon>Gunneridae</taxon>
        <taxon>Pentapetalae</taxon>
        <taxon>rosids</taxon>
        <taxon>malvids</taxon>
        <taxon>Malvales</taxon>
        <taxon>Malvaceae</taxon>
        <taxon>Malvoideae</taxon>
        <taxon>Gossypium</taxon>
    </lineage>
</organism>
<dbReference type="Proteomes" id="UP000593561">
    <property type="component" value="Unassembled WGS sequence"/>
</dbReference>
<feature type="compositionally biased region" description="Basic and acidic residues" evidence="1">
    <location>
        <begin position="199"/>
        <end position="212"/>
    </location>
</feature>
<evidence type="ECO:0000313" key="2">
    <source>
        <dbReference type="EMBL" id="MBA0608846.1"/>
    </source>
</evidence>
<comment type="caution">
    <text evidence="2">The sequence shown here is derived from an EMBL/GenBank/DDBJ whole genome shotgun (WGS) entry which is preliminary data.</text>
</comment>
<dbReference type="PANTHER" id="PTHR31973:SF187">
    <property type="entry name" value="MUTATOR TRANSPOSASE MUDRA PROTEIN"/>
    <property type="match status" value="1"/>
</dbReference>
<evidence type="ECO:0000256" key="1">
    <source>
        <dbReference type="SAM" id="MobiDB-lite"/>
    </source>
</evidence>
<evidence type="ECO:0008006" key="4">
    <source>
        <dbReference type="Google" id="ProtNLM"/>
    </source>
</evidence>
<proteinExistence type="predicted"/>
<dbReference type="PANTHER" id="PTHR31973">
    <property type="entry name" value="POLYPROTEIN, PUTATIVE-RELATED"/>
    <property type="match status" value="1"/>
</dbReference>
<dbReference type="EMBL" id="JABFAC010000003">
    <property type="protein sequence ID" value="MBA0608846.1"/>
    <property type="molecule type" value="Genomic_DNA"/>
</dbReference>